<dbReference type="Proteomes" id="UP000246050">
    <property type="component" value="Unassembled WGS sequence"/>
</dbReference>
<dbReference type="Proteomes" id="UP001290101">
    <property type="component" value="Unassembled WGS sequence"/>
</dbReference>
<dbReference type="AlphaFoldDB" id="A0A317DHJ7"/>
<keyword evidence="1" id="KW-1133">Transmembrane helix</keyword>
<reference evidence="3 4" key="1">
    <citation type="submission" date="2018-05" db="EMBL/GenBank/DDBJ databases">
        <title>Micromonosporas from Atacama Desert.</title>
        <authorList>
            <person name="Carro L."/>
            <person name="Golinska P."/>
            <person name="Klenk H.-P."/>
            <person name="Goodfellow M."/>
        </authorList>
    </citation>
    <scope>NUCLEOTIDE SEQUENCE [LARGE SCALE GENOMIC DNA]</scope>
    <source>
        <strain evidence="3 4">4G51</strain>
    </source>
</reference>
<reference evidence="2 5" key="2">
    <citation type="submission" date="2023-12" db="EMBL/GenBank/DDBJ databases">
        <title>Micromonospora sp. nov., isolated from Atacama Desert.</title>
        <authorList>
            <person name="Carro L."/>
            <person name="Golinska P."/>
            <person name="Klenk H.-P."/>
            <person name="Goodfellow M."/>
        </authorList>
    </citation>
    <scope>NUCLEOTIDE SEQUENCE [LARGE SCALE GENOMIC DNA]</scope>
    <source>
        <strain evidence="2 5">4G53</strain>
    </source>
</reference>
<evidence type="ECO:0000313" key="2">
    <source>
        <dbReference type="EMBL" id="MDZ5488282.1"/>
    </source>
</evidence>
<evidence type="ECO:0000313" key="5">
    <source>
        <dbReference type="Proteomes" id="UP001290101"/>
    </source>
</evidence>
<keyword evidence="1" id="KW-0472">Membrane</keyword>
<name>A0A317DHJ7_9ACTN</name>
<keyword evidence="1" id="KW-0812">Transmembrane</keyword>
<accession>A0A317DHJ7</accession>
<proteinExistence type="predicted"/>
<evidence type="ECO:0000313" key="3">
    <source>
        <dbReference type="EMBL" id="PWR13832.1"/>
    </source>
</evidence>
<dbReference type="EMBL" id="JAXOTQ010000002">
    <property type="protein sequence ID" value="MDZ5488282.1"/>
    <property type="molecule type" value="Genomic_DNA"/>
</dbReference>
<gene>
    <name evidence="3" type="ORF">DKT69_19240</name>
    <name evidence="2" type="ORF">U2F25_02155</name>
</gene>
<evidence type="ECO:0000256" key="1">
    <source>
        <dbReference type="SAM" id="Phobius"/>
    </source>
</evidence>
<protein>
    <submittedName>
        <fullName evidence="3">Uncharacterized protein</fullName>
    </submittedName>
</protein>
<sequence>MVVVATALTTAFVVFGATSPARLPVVLAFAVVVPGLGWASRLRLADAADTLSIAITISLCLLVVVGEGMALLRLWSVERGFLVLAAVAVLGVTLPRRGNDNSPAGASRSV</sequence>
<keyword evidence="5" id="KW-1185">Reference proteome</keyword>
<dbReference type="EMBL" id="QGKS01000254">
    <property type="protein sequence ID" value="PWR13832.1"/>
    <property type="molecule type" value="Genomic_DNA"/>
</dbReference>
<feature type="transmembrane region" description="Helical" evidence="1">
    <location>
        <begin position="51"/>
        <end position="75"/>
    </location>
</feature>
<organism evidence="3 4">
    <name type="scientific">Micromonospora sicca</name>
    <dbReference type="NCBI Taxonomy" id="2202420"/>
    <lineage>
        <taxon>Bacteria</taxon>
        <taxon>Bacillati</taxon>
        <taxon>Actinomycetota</taxon>
        <taxon>Actinomycetes</taxon>
        <taxon>Micromonosporales</taxon>
        <taxon>Micromonosporaceae</taxon>
        <taxon>Micromonospora</taxon>
    </lineage>
</organism>
<dbReference type="RefSeq" id="WP_109802911.1">
    <property type="nucleotide sequence ID" value="NZ_JAXOTQ010000002.1"/>
</dbReference>
<comment type="caution">
    <text evidence="3">The sequence shown here is derived from an EMBL/GenBank/DDBJ whole genome shotgun (WGS) entry which is preliminary data.</text>
</comment>
<evidence type="ECO:0000313" key="4">
    <source>
        <dbReference type="Proteomes" id="UP000246050"/>
    </source>
</evidence>